<dbReference type="Proteomes" id="UP000228987">
    <property type="component" value="Unassembled WGS sequence"/>
</dbReference>
<keyword evidence="1" id="KW-0812">Transmembrane</keyword>
<gene>
    <name evidence="2" type="ORF">COA71_12050</name>
</gene>
<dbReference type="EMBL" id="NVWI01000010">
    <property type="protein sequence ID" value="PCJ40234.1"/>
    <property type="molecule type" value="Genomic_DNA"/>
</dbReference>
<reference evidence="3" key="1">
    <citation type="submission" date="2017-08" db="EMBL/GenBank/DDBJ databases">
        <title>A dynamic microbial community with high functional redundancy inhabits the cold, oxic subseafloor aquifer.</title>
        <authorList>
            <person name="Tully B.J."/>
            <person name="Wheat C.G."/>
            <person name="Glazer B.T."/>
            <person name="Huber J.A."/>
        </authorList>
    </citation>
    <scope>NUCLEOTIDE SEQUENCE [LARGE SCALE GENOMIC DNA]</scope>
</reference>
<evidence type="ECO:0000313" key="2">
    <source>
        <dbReference type="EMBL" id="PCJ40234.1"/>
    </source>
</evidence>
<evidence type="ECO:0008006" key="4">
    <source>
        <dbReference type="Google" id="ProtNLM"/>
    </source>
</evidence>
<evidence type="ECO:0000313" key="3">
    <source>
        <dbReference type="Proteomes" id="UP000228987"/>
    </source>
</evidence>
<name>A0A2A5C8L8_9GAMM</name>
<protein>
    <recommendedName>
        <fullName evidence="4">Transmembrane anchor protein</fullName>
    </recommendedName>
</protein>
<comment type="caution">
    <text evidence="2">The sequence shown here is derived from an EMBL/GenBank/DDBJ whole genome shotgun (WGS) entry which is preliminary data.</text>
</comment>
<organism evidence="2 3">
    <name type="scientific">SAR86 cluster bacterium</name>
    <dbReference type="NCBI Taxonomy" id="2030880"/>
    <lineage>
        <taxon>Bacteria</taxon>
        <taxon>Pseudomonadati</taxon>
        <taxon>Pseudomonadota</taxon>
        <taxon>Gammaproteobacteria</taxon>
        <taxon>SAR86 cluster</taxon>
    </lineage>
</organism>
<keyword evidence="1" id="KW-0472">Membrane</keyword>
<keyword evidence="1" id="KW-1133">Transmembrane helix</keyword>
<accession>A0A2A5C8L8</accession>
<sequence>MSENNSNPEVEAPSTANLLKATTATIIGALVLLVLVVLPAEYGIDPTGFGELTGLNDLAEEPYETIEIIDIIGGNEVVREIEIPMFGDPVALPNPSVFQDQTETARTMSMTIELGAFEQTEIKTVLDEGKVIIYSWEVVGGENVYFDFHGHEASFGPDFFVRYKERQEGLNKSSGSLTAPFYGEHGWLFLNINEEPVTITLNVTGYYNEIIDYGIF</sequence>
<evidence type="ECO:0000256" key="1">
    <source>
        <dbReference type="SAM" id="Phobius"/>
    </source>
</evidence>
<dbReference type="AlphaFoldDB" id="A0A2A5C8L8"/>
<feature type="transmembrane region" description="Helical" evidence="1">
    <location>
        <begin position="18"/>
        <end position="38"/>
    </location>
</feature>
<proteinExistence type="predicted"/>